<evidence type="ECO:0000313" key="3">
    <source>
        <dbReference type="Proteomes" id="UP000006729"/>
    </source>
</evidence>
<dbReference type="EMBL" id="CM009306">
    <property type="protein sequence ID" value="PNS94817.1"/>
    <property type="molecule type" value="Genomic_DNA"/>
</dbReference>
<gene>
    <name evidence="2" type="ORF">POPTR_017G019500</name>
</gene>
<dbReference type="AlphaFoldDB" id="A0A2K1X220"/>
<accession>A0A2K1X220</accession>
<dbReference type="Proteomes" id="UP000006729">
    <property type="component" value="Chromosome 17"/>
</dbReference>
<protein>
    <submittedName>
        <fullName evidence="2">Uncharacterized protein</fullName>
    </submittedName>
</protein>
<keyword evidence="1" id="KW-1133">Transmembrane helix</keyword>
<dbReference type="InParanoid" id="A0A2K1X220"/>
<evidence type="ECO:0000256" key="1">
    <source>
        <dbReference type="SAM" id="Phobius"/>
    </source>
</evidence>
<organism evidence="2 3">
    <name type="scientific">Populus trichocarpa</name>
    <name type="common">Western balsam poplar</name>
    <name type="synonym">Populus balsamifera subsp. trichocarpa</name>
    <dbReference type="NCBI Taxonomy" id="3694"/>
    <lineage>
        <taxon>Eukaryota</taxon>
        <taxon>Viridiplantae</taxon>
        <taxon>Streptophyta</taxon>
        <taxon>Embryophyta</taxon>
        <taxon>Tracheophyta</taxon>
        <taxon>Spermatophyta</taxon>
        <taxon>Magnoliopsida</taxon>
        <taxon>eudicotyledons</taxon>
        <taxon>Gunneridae</taxon>
        <taxon>Pentapetalae</taxon>
        <taxon>rosids</taxon>
        <taxon>fabids</taxon>
        <taxon>Malpighiales</taxon>
        <taxon>Salicaceae</taxon>
        <taxon>Saliceae</taxon>
        <taxon>Populus</taxon>
    </lineage>
</organism>
<keyword evidence="3" id="KW-1185">Reference proteome</keyword>
<keyword evidence="1" id="KW-0812">Transmembrane</keyword>
<proteinExistence type="predicted"/>
<feature type="transmembrane region" description="Helical" evidence="1">
    <location>
        <begin position="20"/>
        <end position="42"/>
    </location>
</feature>
<keyword evidence="1" id="KW-0472">Membrane</keyword>
<sequence length="73" mass="8301">MCSENDDLAPCLDICNLGVFAFILLFPAPYLGVFALFVNYFLAQKGFYLLENNTIQINLELRTPQVRDQVIRG</sequence>
<reference evidence="2 3" key="1">
    <citation type="journal article" date="2006" name="Science">
        <title>The genome of black cottonwood, Populus trichocarpa (Torr. &amp; Gray).</title>
        <authorList>
            <person name="Tuskan G.A."/>
            <person name="Difazio S."/>
            <person name="Jansson S."/>
            <person name="Bohlmann J."/>
            <person name="Grigoriev I."/>
            <person name="Hellsten U."/>
            <person name="Putnam N."/>
            <person name="Ralph S."/>
            <person name="Rombauts S."/>
            <person name="Salamov A."/>
            <person name="Schein J."/>
            <person name="Sterck L."/>
            <person name="Aerts A."/>
            <person name="Bhalerao R.R."/>
            <person name="Bhalerao R.P."/>
            <person name="Blaudez D."/>
            <person name="Boerjan W."/>
            <person name="Brun A."/>
            <person name="Brunner A."/>
            <person name="Busov V."/>
            <person name="Campbell M."/>
            <person name="Carlson J."/>
            <person name="Chalot M."/>
            <person name="Chapman J."/>
            <person name="Chen G.L."/>
            <person name="Cooper D."/>
            <person name="Coutinho P.M."/>
            <person name="Couturier J."/>
            <person name="Covert S."/>
            <person name="Cronk Q."/>
            <person name="Cunningham R."/>
            <person name="Davis J."/>
            <person name="Degroeve S."/>
            <person name="Dejardin A."/>
            <person name="Depamphilis C."/>
            <person name="Detter J."/>
            <person name="Dirks B."/>
            <person name="Dubchak I."/>
            <person name="Duplessis S."/>
            <person name="Ehlting J."/>
            <person name="Ellis B."/>
            <person name="Gendler K."/>
            <person name="Goodstein D."/>
            <person name="Gribskov M."/>
            <person name="Grimwood J."/>
            <person name="Groover A."/>
            <person name="Gunter L."/>
            <person name="Hamberger B."/>
            <person name="Heinze B."/>
            <person name="Helariutta Y."/>
            <person name="Henrissat B."/>
            <person name="Holligan D."/>
            <person name="Holt R."/>
            <person name="Huang W."/>
            <person name="Islam-Faridi N."/>
            <person name="Jones S."/>
            <person name="Jones-Rhoades M."/>
            <person name="Jorgensen R."/>
            <person name="Joshi C."/>
            <person name="Kangasjarvi J."/>
            <person name="Karlsson J."/>
            <person name="Kelleher C."/>
            <person name="Kirkpatrick R."/>
            <person name="Kirst M."/>
            <person name="Kohler A."/>
            <person name="Kalluri U."/>
            <person name="Larimer F."/>
            <person name="Leebens-Mack J."/>
            <person name="Leple J.C."/>
            <person name="Locascio P."/>
            <person name="Lou Y."/>
            <person name="Lucas S."/>
            <person name="Martin F."/>
            <person name="Montanini B."/>
            <person name="Napoli C."/>
            <person name="Nelson D.R."/>
            <person name="Nelson C."/>
            <person name="Nieminen K."/>
            <person name="Nilsson O."/>
            <person name="Pereda V."/>
            <person name="Peter G."/>
            <person name="Philippe R."/>
            <person name="Pilate G."/>
            <person name="Poliakov A."/>
            <person name="Razumovskaya J."/>
            <person name="Richardson P."/>
            <person name="Rinaldi C."/>
            <person name="Ritland K."/>
            <person name="Rouze P."/>
            <person name="Ryaboy D."/>
            <person name="Schmutz J."/>
            <person name="Schrader J."/>
            <person name="Segerman B."/>
            <person name="Shin H."/>
            <person name="Siddiqui A."/>
            <person name="Sterky F."/>
            <person name="Terry A."/>
            <person name="Tsai C.J."/>
            <person name="Uberbacher E."/>
            <person name="Unneberg P."/>
            <person name="Vahala J."/>
            <person name="Wall K."/>
            <person name="Wessler S."/>
            <person name="Yang G."/>
            <person name="Yin T."/>
            <person name="Douglas C."/>
            <person name="Marra M."/>
            <person name="Sandberg G."/>
            <person name="Van de Peer Y."/>
            <person name="Rokhsar D."/>
        </authorList>
    </citation>
    <scope>NUCLEOTIDE SEQUENCE [LARGE SCALE GENOMIC DNA]</scope>
    <source>
        <strain evidence="3">cv. Nisqually</strain>
    </source>
</reference>
<name>A0A2K1X220_POPTR</name>
<evidence type="ECO:0000313" key="2">
    <source>
        <dbReference type="EMBL" id="PNS94817.1"/>
    </source>
</evidence>